<feature type="region of interest" description="Disordered" evidence="2">
    <location>
        <begin position="406"/>
        <end position="431"/>
    </location>
</feature>
<dbReference type="InterPro" id="IPR042517">
    <property type="entry name" value="Glyco_hydro_64_N_2"/>
</dbReference>
<dbReference type="PANTHER" id="PTHR38165:SF1">
    <property type="entry name" value="GLUCANASE B"/>
    <property type="match status" value="1"/>
</dbReference>
<dbReference type="Pfam" id="PF00652">
    <property type="entry name" value="Ricin_B_lectin"/>
    <property type="match status" value="1"/>
</dbReference>
<evidence type="ECO:0000313" key="6">
    <source>
        <dbReference type="Proteomes" id="UP000280501"/>
    </source>
</evidence>
<dbReference type="InterPro" id="IPR000772">
    <property type="entry name" value="Ricin_B_lectin"/>
</dbReference>
<dbReference type="PANTHER" id="PTHR38165">
    <property type="match status" value="1"/>
</dbReference>
<gene>
    <name evidence="5" type="ORF">EDD34_4123</name>
</gene>
<evidence type="ECO:0000313" key="5">
    <source>
        <dbReference type="EMBL" id="RPF23435.1"/>
    </source>
</evidence>
<dbReference type="InterPro" id="IPR035992">
    <property type="entry name" value="Ricin_B-like_lectins"/>
</dbReference>
<feature type="chain" id="PRO_5039289634" evidence="3">
    <location>
        <begin position="25"/>
        <end position="559"/>
    </location>
</feature>
<dbReference type="PROSITE" id="PS50231">
    <property type="entry name" value="RICIN_B_LECTIN"/>
    <property type="match status" value="1"/>
</dbReference>
<feature type="region of interest" description="Disordered" evidence="2">
    <location>
        <begin position="88"/>
        <end position="108"/>
    </location>
</feature>
<dbReference type="AlphaFoldDB" id="A0A3N4ZR52"/>
<dbReference type="Proteomes" id="UP000280501">
    <property type="component" value="Unassembled WGS sequence"/>
</dbReference>
<dbReference type="InterPro" id="IPR037398">
    <property type="entry name" value="Glyco_hydro_64_fam"/>
</dbReference>
<feature type="active site" description="Proton acceptor" evidence="1">
    <location>
        <position position="174"/>
    </location>
</feature>
<dbReference type="Gene3D" id="3.30.920.50">
    <property type="entry name" value="Beta-1,3-glucanase, C-terminal domain"/>
    <property type="match status" value="1"/>
</dbReference>
<keyword evidence="1" id="KW-0326">Glycosidase</keyword>
<feature type="domain" description="GH64" evidence="4">
    <location>
        <begin position="43"/>
        <end position="401"/>
    </location>
</feature>
<name>A0A3N4ZR52_9MICO</name>
<feature type="compositionally biased region" description="Gly residues" evidence="2">
    <location>
        <begin position="410"/>
        <end position="421"/>
    </location>
</feature>
<dbReference type="SMART" id="SM00458">
    <property type="entry name" value="RICIN"/>
    <property type="match status" value="1"/>
</dbReference>
<dbReference type="EMBL" id="RKQZ01000001">
    <property type="protein sequence ID" value="RPF23435.1"/>
    <property type="molecule type" value="Genomic_DNA"/>
</dbReference>
<dbReference type="InterPro" id="IPR032477">
    <property type="entry name" value="Glyco_hydro_64"/>
</dbReference>
<accession>A0A3N4ZR52</accession>
<dbReference type="RefSeq" id="WP_123816211.1">
    <property type="nucleotide sequence ID" value="NZ_RKQZ01000001.1"/>
</dbReference>
<comment type="caution">
    <text evidence="5">The sequence shown here is derived from an EMBL/GenBank/DDBJ whole genome shotgun (WGS) entry which is preliminary data.</text>
</comment>
<evidence type="ECO:0000256" key="1">
    <source>
        <dbReference type="PROSITE-ProRule" id="PRU01350"/>
    </source>
</evidence>
<dbReference type="InterPro" id="IPR037176">
    <property type="entry name" value="Osmotin/thaumatin-like_sf"/>
</dbReference>
<evidence type="ECO:0000259" key="4">
    <source>
        <dbReference type="PROSITE" id="PS52006"/>
    </source>
</evidence>
<dbReference type="CDD" id="cd23451">
    <property type="entry name" value="beta-trefoil_Ricin_laminarinase"/>
    <property type="match status" value="1"/>
</dbReference>
<dbReference type="PROSITE" id="PS52006">
    <property type="entry name" value="GH64"/>
    <property type="match status" value="1"/>
</dbReference>
<feature type="signal peptide" evidence="3">
    <location>
        <begin position="1"/>
        <end position="24"/>
    </location>
</feature>
<dbReference type="Gene3D" id="2.80.10.50">
    <property type="match status" value="1"/>
</dbReference>
<keyword evidence="1" id="KW-0378">Hydrolase</keyword>
<comment type="similarity">
    <text evidence="1">Belongs to the glycosyl hydrolase 64 family.</text>
</comment>
<protein>
    <submittedName>
        <fullName evidence="5">Ricin-type beta-trefoil lectin protein</fullName>
    </submittedName>
</protein>
<proteinExistence type="inferred from homology"/>
<sequence length="559" mass="58649">MSSSRKLIGTLAAVTCLLVPWATAAQSAPAPLAETEKVAAAVPDTIPLTITNNSDRSDQVFLYVLGERNGNMGYADATGTFHPWPDAGSVPEPAPDASIPGPAQGQSKTIQMPKLSGRVYFSYGSKMTFQIVLDGRLVQPAVQNPDDPNRDIMFSWTEYTLNDSGLWINSTQVDFFSAPYQTGLRTSSGEILHTGMLKPDGFSHVVSALDSTTGWNGLKQTAPDGSVLRVLSPGHGIGTGQISPDVITPYVDEVWERYRSRTMTVVPYGFAPDTKFYGTVSGDTMTFTDGGGAFVAGFTKPSAESIFGCAGDLFAPNDDVGAIARTLCAGFHRSTLLLGDVHPGPSSDTFYQNGRTNYYGKYIHEQMADGKAYAFAFDDVENQESLVHDGNPTEAFMQLDPFAGAATPIGGEGGDGGGGDDGTPPDTSLPEGTGTVLAANGMCLDVPWADASDGNPIQIVHCSGNAAQTWTRSGDTVSALGKCLDVAGGGTADGATVQLWTCNGTGAQAWTYDGAARHLVNPQSGKCLAVIDGALQDGQKLEIRTCGSGTEQSWTFGAV</sequence>
<dbReference type="GO" id="GO:0030246">
    <property type="term" value="F:carbohydrate binding"/>
    <property type="evidence" value="ECO:0007669"/>
    <property type="project" value="UniProtKB-UniRule"/>
</dbReference>
<keyword evidence="5" id="KW-0430">Lectin</keyword>
<dbReference type="Pfam" id="PF16483">
    <property type="entry name" value="Glyco_hydro_64"/>
    <property type="match status" value="1"/>
</dbReference>
<dbReference type="SUPFAM" id="SSF50370">
    <property type="entry name" value="Ricin B-like lectins"/>
    <property type="match status" value="1"/>
</dbReference>
<organism evidence="5 6">
    <name type="scientific">Myceligenerans xiligouense</name>
    <dbReference type="NCBI Taxonomy" id="253184"/>
    <lineage>
        <taxon>Bacteria</taxon>
        <taxon>Bacillati</taxon>
        <taxon>Actinomycetota</taxon>
        <taxon>Actinomycetes</taxon>
        <taxon>Micrococcales</taxon>
        <taxon>Promicromonosporaceae</taxon>
        <taxon>Myceligenerans</taxon>
    </lineage>
</organism>
<evidence type="ECO:0000256" key="2">
    <source>
        <dbReference type="SAM" id="MobiDB-lite"/>
    </source>
</evidence>
<feature type="active site" description="Proton donor" evidence="1">
    <location>
        <position position="158"/>
    </location>
</feature>
<evidence type="ECO:0000256" key="3">
    <source>
        <dbReference type="SAM" id="SignalP"/>
    </source>
</evidence>
<dbReference type="Gene3D" id="2.60.110.10">
    <property type="entry name" value="Thaumatin"/>
    <property type="match status" value="1"/>
</dbReference>
<dbReference type="GO" id="GO:0016798">
    <property type="term" value="F:hydrolase activity, acting on glycosyl bonds"/>
    <property type="evidence" value="ECO:0007669"/>
    <property type="project" value="UniProtKB-KW"/>
</dbReference>
<keyword evidence="3" id="KW-0732">Signal</keyword>
<keyword evidence="6" id="KW-1185">Reference proteome</keyword>
<reference evidence="5 6" key="1">
    <citation type="submission" date="2018-11" db="EMBL/GenBank/DDBJ databases">
        <title>Sequencing the genomes of 1000 actinobacteria strains.</title>
        <authorList>
            <person name="Klenk H.-P."/>
        </authorList>
    </citation>
    <scope>NUCLEOTIDE SEQUENCE [LARGE SCALE GENOMIC DNA]</scope>
    <source>
        <strain evidence="5 6">DSM 15700</strain>
    </source>
</reference>
<dbReference type="OrthoDB" id="9809583at2"/>